<dbReference type="SUPFAM" id="SSF53335">
    <property type="entry name" value="S-adenosyl-L-methionine-dependent methyltransferases"/>
    <property type="match status" value="1"/>
</dbReference>
<dbReference type="OrthoDB" id="5800887at2"/>
<dbReference type="STRING" id="1249627.D779_0243"/>
<keyword evidence="2" id="KW-0489">Methyltransferase</keyword>
<dbReference type="eggNOG" id="COG0500">
    <property type="taxonomic scope" value="Bacteria"/>
</dbReference>
<gene>
    <name evidence="2" type="ORF">D779_0243</name>
</gene>
<dbReference type="Gene3D" id="3.40.50.150">
    <property type="entry name" value="Vaccinia Virus protein VP39"/>
    <property type="match status" value="1"/>
</dbReference>
<dbReference type="GO" id="GO:0008168">
    <property type="term" value="F:methyltransferase activity"/>
    <property type="evidence" value="ECO:0007669"/>
    <property type="project" value="UniProtKB-KW"/>
</dbReference>
<dbReference type="PATRIC" id="fig|1249627.3.peg.4208"/>
<dbReference type="InterPro" id="IPR041698">
    <property type="entry name" value="Methyltransf_25"/>
</dbReference>
<proteinExistence type="predicted"/>
<reference evidence="2 3" key="1">
    <citation type="submission" date="2012-11" db="EMBL/GenBank/DDBJ databases">
        <title>Genome assembly of Thiorhodococcus sp. AK35.</title>
        <authorList>
            <person name="Nupur N."/>
            <person name="Khatri I."/>
            <person name="Subramanian S."/>
            <person name="Pinnaka A."/>
        </authorList>
    </citation>
    <scope>NUCLEOTIDE SEQUENCE [LARGE SCALE GENOMIC DNA]</scope>
    <source>
        <strain evidence="2 3">AK35</strain>
    </source>
</reference>
<sequence>MYSDFKTISTYYDALYVKDEEYSLEAAKVKELLIKHGVRSQSELLVLACGTGGHIPYFKDDYHVSGLDLSEDMLALARKKFPGLEFHSGNLIDFDLDRDFDAIVCLYGSIGFVKTLDNLRAAMQRIAAHLRPDGLALITPWSTLEDFKDEIVVDATNKPDLKIARMEEVRLKEPKIVEVRFHHLIGSDDGVAYHEQSIEIGLFSHEEYLSSMSDSGLEVIEEYGGNDVRGGAFIGKRH</sequence>
<dbReference type="AlphaFoldDB" id="W9V4L7"/>
<name>W9V4L7_9GAMM</name>
<dbReference type="Proteomes" id="UP000019460">
    <property type="component" value="Unassembled WGS sequence"/>
</dbReference>
<feature type="domain" description="Methyltransferase" evidence="1">
    <location>
        <begin position="45"/>
        <end position="134"/>
    </location>
</feature>
<comment type="caution">
    <text evidence="2">The sequence shown here is derived from an EMBL/GenBank/DDBJ whole genome shotgun (WGS) entry which is preliminary data.</text>
</comment>
<protein>
    <submittedName>
        <fullName evidence="2">Methyltransferase</fullName>
    </submittedName>
</protein>
<dbReference type="InterPro" id="IPR029063">
    <property type="entry name" value="SAM-dependent_MTases_sf"/>
</dbReference>
<accession>W9V4L7</accession>
<dbReference type="Pfam" id="PF13649">
    <property type="entry name" value="Methyltransf_25"/>
    <property type="match status" value="1"/>
</dbReference>
<organism evidence="2 3">
    <name type="scientific">Imhoffiella purpurea</name>
    <dbReference type="NCBI Taxonomy" id="1249627"/>
    <lineage>
        <taxon>Bacteria</taxon>
        <taxon>Pseudomonadati</taxon>
        <taxon>Pseudomonadota</taxon>
        <taxon>Gammaproteobacteria</taxon>
        <taxon>Chromatiales</taxon>
        <taxon>Chromatiaceae</taxon>
        <taxon>Imhoffiella</taxon>
    </lineage>
</organism>
<keyword evidence="2" id="KW-0808">Transferase</keyword>
<dbReference type="EMBL" id="AONC01000111">
    <property type="protein sequence ID" value="EXJ11072.1"/>
    <property type="molecule type" value="Genomic_DNA"/>
</dbReference>
<keyword evidence="3" id="KW-1185">Reference proteome</keyword>
<dbReference type="Gene3D" id="2.20.130.10">
    <property type="entry name" value="CAC2371-like domains"/>
    <property type="match status" value="1"/>
</dbReference>
<dbReference type="RefSeq" id="WP_157726496.1">
    <property type="nucleotide sequence ID" value="NZ_AONC01000111.1"/>
</dbReference>
<evidence type="ECO:0000259" key="1">
    <source>
        <dbReference type="Pfam" id="PF13649"/>
    </source>
</evidence>
<dbReference type="CDD" id="cd02440">
    <property type="entry name" value="AdoMet_MTases"/>
    <property type="match status" value="1"/>
</dbReference>
<evidence type="ECO:0000313" key="3">
    <source>
        <dbReference type="Proteomes" id="UP000019460"/>
    </source>
</evidence>
<dbReference type="GO" id="GO:0032259">
    <property type="term" value="P:methylation"/>
    <property type="evidence" value="ECO:0007669"/>
    <property type="project" value="UniProtKB-KW"/>
</dbReference>
<evidence type="ECO:0000313" key="2">
    <source>
        <dbReference type="EMBL" id="EXJ11072.1"/>
    </source>
</evidence>